<evidence type="ECO:0008006" key="2">
    <source>
        <dbReference type="Google" id="ProtNLM"/>
    </source>
</evidence>
<dbReference type="Gene3D" id="3.20.20.140">
    <property type="entry name" value="Metal-dependent hydrolases"/>
    <property type="match status" value="1"/>
</dbReference>
<name>X0YNJ4_9ZZZZ</name>
<dbReference type="GO" id="GO:0019213">
    <property type="term" value="F:deacetylase activity"/>
    <property type="evidence" value="ECO:0007669"/>
    <property type="project" value="InterPro"/>
</dbReference>
<dbReference type="InterPro" id="IPR011059">
    <property type="entry name" value="Metal-dep_hydrolase_composite"/>
</dbReference>
<dbReference type="PANTHER" id="PTHR42717">
    <property type="entry name" value="DIHYDROOROTASE-RELATED"/>
    <property type="match status" value="1"/>
</dbReference>
<feature type="non-terminal residue" evidence="1">
    <location>
        <position position="98"/>
    </location>
</feature>
<comment type="caution">
    <text evidence="1">The sequence shown here is derived from an EMBL/GenBank/DDBJ whole genome shotgun (WGS) entry which is preliminary data.</text>
</comment>
<dbReference type="EMBL" id="BARS01050439">
    <property type="protein sequence ID" value="GAG48472.1"/>
    <property type="molecule type" value="Genomic_DNA"/>
</dbReference>
<dbReference type="InterPro" id="IPR020043">
    <property type="entry name" value="Deacetylase_Atu3266-like"/>
</dbReference>
<dbReference type="Gene3D" id="2.30.40.10">
    <property type="entry name" value="Urease, subunit C, domain 1"/>
    <property type="match status" value="1"/>
</dbReference>
<dbReference type="SUPFAM" id="SSF51338">
    <property type="entry name" value="Composite domain of metallo-dependent hydrolases"/>
    <property type="match status" value="1"/>
</dbReference>
<organism evidence="1">
    <name type="scientific">marine sediment metagenome</name>
    <dbReference type="NCBI Taxonomy" id="412755"/>
    <lineage>
        <taxon>unclassified sequences</taxon>
        <taxon>metagenomes</taxon>
        <taxon>ecological metagenomes</taxon>
    </lineage>
</organism>
<dbReference type="PANTHER" id="PTHR42717:SF1">
    <property type="entry name" value="IMIDAZOLONEPROPIONASE AND RELATED AMIDOHYDROLASES"/>
    <property type="match status" value="1"/>
</dbReference>
<protein>
    <recommendedName>
        <fullName evidence="2">Amidohydrolase 3 domain-containing protein</fullName>
    </recommendedName>
</protein>
<dbReference type="GO" id="GO:0016810">
    <property type="term" value="F:hydrolase activity, acting on carbon-nitrogen (but not peptide) bonds"/>
    <property type="evidence" value="ECO:0007669"/>
    <property type="project" value="InterPro"/>
</dbReference>
<dbReference type="AlphaFoldDB" id="X0YNJ4"/>
<proteinExistence type="predicted"/>
<evidence type="ECO:0000313" key="1">
    <source>
        <dbReference type="EMBL" id="GAG48472.1"/>
    </source>
</evidence>
<accession>X0YNJ4</accession>
<sequence>MTTEKQNEYDMVITGGRVIDPETGLDAVRNVGIKGDKITTVTEDAIQGKETIDATGHVVCPGFIDMHHHNTGVPFGEKLALRDGVTTPLELEGGVYPV</sequence>
<reference evidence="1" key="1">
    <citation type="journal article" date="2014" name="Front. Microbiol.">
        <title>High frequency of phylogenetically diverse reductive dehalogenase-homologous genes in deep subseafloor sedimentary metagenomes.</title>
        <authorList>
            <person name="Kawai M."/>
            <person name="Futagami T."/>
            <person name="Toyoda A."/>
            <person name="Takaki Y."/>
            <person name="Nishi S."/>
            <person name="Hori S."/>
            <person name="Arai W."/>
            <person name="Tsubouchi T."/>
            <person name="Morono Y."/>
            <person name="Uchiyama I."/>
            <person name="Ito T."/>
            <person name="Fujiyama A."/>
            <person name="Inagaki F."/>
            <person name="Takami H."/>
        </authorList>
    </citation>
    <scope>NUCLEOTIDE SEQUENCE</scope>
    <source>
        <strain evidence="1">Expedition CK06-06</strain>
    </source>
</reference>
<gene>
    <name evidence="1" type="ORF">S01H1_75300</name>
</gene>